<dbReference type="PANTHER" id="PTHR43080">
    <property type="entry name" value="CBS DOMAIN-CONTAINING PROTEIN CBSX3, MITOCHONDRIAL"/>
    <property type="match status" value="1"/>
</dbReference>
<dbReference type="Proteomes" id="UP000625316">
    <property type="component" value="Unassembled WGS sequence"/>
</dbReference>
<dbReference type="PROSITE" id="PS51371">
    <property type="entry name" value="CBS"/>
    <property type="match status" value="2"/>
</dbReference>
<gene>
    <name evidence="4" type="ORF">IQ266_22350</name>
</gene>
<dbReference type="RefSeq" id="WP_264327300.1">
    <property type="nucleotide sequence ID" value="NZ_JADEXQ010000107.1"/>
</dbReference>
<protein>
    <submittedName>
        <fullName evidence="4">CBS domain-containing protein</fullName>
    </submittedName>
</protein>
<dbReference type="AlphaFoldDB" id="A0A928VRK6"/>
<dbReference type="Pfam" id="PF00571">
    <property type="entry name" value="CBS"/>
    <property type="match status" value="2"/>
</dbReference>
<keyword evidence="1 2" id="KW-0129">CBS domain</keyword>
<feature type="domain" description="CBS" evidence="3">
    <location>
        <begin position="7"/>
        <end position="65"/>
    </location>
</feature>
<dbReference type="PANTHER" id="PTHR43080:SF2">
    <property type="entry name" value="CBS DOMAIN-CONTAINING PROTEIN"/>
    <property type="match status" value="1"/>
</dbReference>
<dbReference type="SMART" id="SM00116">
    <property type="entry name" value="CBS"/>
    <property type="match status" value="2"/>
</dbReference>
<accession>A0A928VRK6</accession>
<dbReference type="EMBL" id="JADEXQ010000107">
    <property type="protein sequence ID" value="MBE9032483.1"/>
    <property type="molecule type" value="Genomic_DNA"/>
</dbReference>
<organism evidence="4 5">
    <name type="scientific">Romeriopsis navalis LEGE 11480</name>
    <dbReference type="NCBI Taxonomy" id="2777977"/>
    <lineage>
        <taxon>Bacteria</taxon>
        <taxon>Bacillati</taxon>
        <taxon>Cyanobacteriota</taxon>
        <taxon>Cyanophyceae</taxon>
        <taxon>Leptolyngbyales</taxon>
        <taxon>Leptolyngbyaceae</taxon>
        <taxon>Romeriopsis</taxon>
        <taxon>Romeriopsis navalis</taxon>
    </lineage>
</organism>
<feature type="domain" description="CBS" evidence="3">
    <location>
        <begin position="76"/>
        <end position="124"/>
    </location>
</feature>
<reference evidence="4" key="1">
    <citation type="submission" date="2020-10" db="EMBL/GenBank/DDBJ databases">
        <authorList>
            <person name="Castelo-Branco R."/>
            <person name="Eusebio N."/>
            <person name="Adriana R."/>
            <person name="Vieira A."/>
            <person name="Brugerolle De Fraissinette N."/>
            <person name="Rezende De Castro R."/>
            <person name="Schneider M.P."/>
            <person name="Vasconcelos V."/>
            <person name="Leao P.N."/>
        </authorList>
    </citation>
    <scope>NUCLEOTIDE SEQUENCE</scope>
    <source>
        <strain evidence="4">LEGE 11480</strain>
    </source>
</reference>
<name>A0A928VRK6_9CYAN</name>
<dbReference type="InterPro" id="IPR000644">
    <property type="entry name" value="CBS_dom"/>
</dbReference>
<comment type="caution">
    <text evidence="4">The sequence shown here is derived from an EMBL/GenBank/DDBJ whole genome shotgun (WGS) entry which is preliminary data.</text>
</comment>
<dbReference type="InterPro" id="IPR046342">
    <property type="entry name" value="CBS_dom_sf"/>
</dbReference>
<dbReference type="Gene3D" id="3.10.580.10">
    <property type="entry name" value="CBS-domain"/>
    <property type="match status" value="1"/>
</dbReference>
<evidence type="ECO:0000313" key="5">
    <source>
        <dbReference type="Proteomes" id="UP000625316"/>
    </source>
</evidence>
<keyword evidence="5" id="KW-1185">Reference proteome</keyword>
<evidence type="ECO:0000256" key="1">
    <source>
        <dbReference type="ARBA" id="ARBA00023122"/>
    </source>
</evidence>
<dbReference type="SUPFAM" id="SSF54631">
    <property type="entry name" value="CBS-domain pair"/>
    <property type="match status" value="1"/>
</dbReference>
<sequence>MLKAKDVTTTNAATIESTKTVADAITLMRNKGLRGLVVTPPSQDDSYGMITETDIIVYKVQSKQLEPASVKVSDIMTKPCIVVNPDLSVSNVAQLFANTHIRRAPVIQEKLLGIISVTDLLHKA</sequence>
<evidence type="ECO:0000313" key="4">
    <source>
        <dbReference type="EMBL" id="MBE9032483.1"/>
    </source>
</evidence>
<dbReference type="InterPro" id="IPR051257">
    <property type="entry name" value="Diverse_CBS-Domain"/>
</dbReference>
<evidence type="ECO:0000259" key="3">
    <source>
        <dbReference type="PROSITE" id="PS51371"/>
    </source>
</evidence>
<evidence type="ECO:0000256" key="2">
    <source>
        <dbReference type="PROSITE-ProRule" id="PRU00703"/>
    </source>
</evidence>
<proteinExistence type="predicted"/>